<proteinExistence type="predicted"/>
<reference evidence="2" key="1">
    <citation type="submission" date="2024-03" db="EMBL/GenBank/DDBJ databases">
        <title>Diverse circular DNA viruses in blood, oral, and fecal samples of captive lemurs.</title>
        <authorList>
            <person name="Paietta E.N."/>
            <person name="Kraberger S."/>
            <person name="Lund M.C."/>
            <person name="Custer J.M."/>
            <person name="Vargas K.M."/>
            <person name="Ehmke E.E."/>
            <person name="Yoder A.D."/>
            <person name="Varsani A."/>
        </authorList>
    </citation>
    <scope>NUCLEOTIDE SEQUENCE</scope>
    <source>
        <strain evidence="2">Duke_28FS_1</strain>
    </source>
</reference>
<evidence type="ECO:0000313" key="2">
    <source>
        <dbReference type="EMBL" id="XCD07548.1"/>
    </source>
</evidence>
<dbReference type="EMBL" id="PP511791">
    <property type="protein sequence ID" value="XCD07548.1"/>
    <property type="molecule type" value="Genomic_DNA"/>
</dbReference>
<feature type="region of interest" description="Disordered" evidence="1">
    <location>
        <begin position="110"/>
        <end position="142"/>
    </location>
</feature>
<feature type="compositionally biased region" description="Basic and acidic residues" evidence="1">
    <location>
        <begin position="126"/>
        <end position="139"/>
    </location>
</feature>
<evidence type="ECO:0000256" key="1">
    <source>
        <dbReference type="SAM" id="MobiDB-lite"/>
    </source>
</evidence>
<organism evidence="2">
    <name type="scientific">Dulem virus 39</name>
    <dbReference type="NCBI Taxonomy" id="3145757"/>
    <lineage>
        <taxon>Viruses</taxon>
        <taxon>Duplodnaviria</taxon>
        <taxon>Heunggongvirae</taxon>
        <taxon>Uroviricota</taxon>
        <taxon>Caudoviricetes</taxon>
    </lineage>
</organism>
<sequence>MGNYIKIDRKILEWEWYKNLNTCRLFFHFLLKANWKDSKFEGKDIPRGSFVSSICSLSQETGLTQREVRTAIEHLKLTGELTSKSYNKFTVFTVNNYCLYQVSDKQIDNQATSERQTNDKQSTTIEEEKEREESKKDNKNTSCKAEAEALFENLWKLYPNKKGKAQVSLAAKQRLLKVGYEEMVRAIDRYKTELEKDSDWRKPQNGSTFFNSGYVDYLDKNYEGGGAVERSGGNAAKNITDPYAEEFERLLNG</sequence>
<name>A0AAU8B790_9CAUD</name>
<feature type="compositionally biased region" description="Polar residues" evidence="1">
    <location>
        <begin position="110"/>
        <end position="124"/>
    </location>
</feature>
<accession>A0AAU8B790</accession>
<protein>
    <submittedName>
        <fullName evidence="2">Replisome organizer</fullName>
    </submittedName>
</protein>